<sequence length="79" mass="8729">MVVALSDASAASETDFLRNQIAKAFGVKAGFGVPILFNCQVQLVLVFFIVQTRQPYKRLVECIIAATMQVKNVLSHFLI</sequence>
<evidence type="ECO:0000313" key="3">
    <source>
        <dbReference type="Proteomes" id="UP000503129"/>
    </source>
</evidence>
<dbReference type="AlphaFoldDB" id="A0A856MBX6"/>
<keyword evidence="1" id="KW-0472">Membrane</keyword>
<dbReference type="Proteomes" id="UP000503129">
    <property type="component" value="Chromosome"/>
</dbReference>
<reference evidence="2 3" key="1">
    <citation type="submission" date="2018-06" db="EMBL/GenBank/DDBJ databases">
        <title>Comparative genomics of Brasilonema spp. strains.</title>
        <authorList>
            <person name="Alvarenga D.O."/>
            <person name="Fiore M.F."/>
            <person name="Varani A.M."/>
        </authorList>
    </citation>
    <scope>NUCLEOTIDE SEQUENCE [LARGE SCALE GENOMIC DNA]</scope>
    <source>
        <strain evidence="2 3">CENA114</strain>
    </source>
</reference>
<dbReference type="EMBL" id="CP030118">
    <property type="protein sequence ID" value="QDL07191.1"/>
    <property type="molecule type" value="Genomic_DNA"/>
</dbReference>
<dbReference type="KEGG" id="bsen:DP114_04050"/>
<keyword evidence="1" id="KW-1133">Transmembrane helix</keyword>
<proteinExistence type="predicted"/>
<dbReference type="RefSeq" id="WP_169268273.1">
    <property type="nucleotide sequence ID" value="NZ_CAWOXK010000001.1"/>
</dbReference>
<evidence type="ECO:0000313" key="2">
    <source>
        <dbReference type="EMBL" id="QDL07191.1"/>
    </source>
</evidence>
<gene>
    <name evidence="2" type="ORF">DP114_04050</name>
</gene>
<organism evidence="2 3">
    <name type="scientific">Brasilonema sennae CENA114</name>
    <dbReference type="NCBI Taxonomy" id="415709"/>
    <lineage>
        <taxon>Bacteria</taxon>
        <taxon>Bacillati</taxon>
        <taxon>Cyanobacteriota</taxon>
        <taxon>Cyanophyceae</taxon>
        <taxon>Nostocales</taxon>
        <taxon>Scytonemataceae</taxon>
        <taxon>Brasilonema</taxon>
        <taxon>Bromeliae group (in: Brasilonema)</taxon>
    </lineage>
</organism>
<evidence type="ECO:0000256" key="1">
    <source>
        <dbReference type="SAM" id="Phobius"/>
    </source>
</evidence>
<feature type="transmembrane region" description="Helical" evidence="1">
    <location>
        <begin position="31"/>
        <end position="50"/>
    </location>
</feature>
<name>A0A856MBX6_9CYAN</name>
<accession>A0A856MBX6</accession>
<keyword evidence="1" id="KW-0812">Transmembrane</keyword>
<protein>
    <submittedName>
        <fullName evidence="2">Uncharacterized protein</fullName>
    </submittedName>
</protein>
<keyword evidence="3" id="KW-1185">Reference proteome</keyword>